<dbReference type="InterPro" id="IPR023614">
    <property type="entry name" value="Porin_dom_sf"/>
</dbReference>
<dbReference type="PANTHER" id="PTHR34596">
    <property type="entry name" value="CHITOPORIN"/>
    <property type="match status" value="1"/>
</dbReference>
<dbReference type="InterPro" id="IPR005318">
    <property type="entry name" value="OM_porin_bac"/>
</dbReference>
<dbReference type="Proteomes" id="UP000284767">
    <property type="component" value="Unassembled WGS sequence"/>
</dbReference>
<dbReference type="RefSeq" id="WP_003120635.1">
    <property type="nucleotide sequence ID" value="NZ_BIFN01000002.1"/>
</dbReference>
<evidence type="ECO:0000256" key="1">
    <source>
        <dbReference type="ARBA" id="ARBA00009075"/>
    </source>
</evidence>
<evidence type="ECO:0000256" key="3">
    <source>
        <dbReference type="ARBA" id="ARBA00022729"/>
    </source>
</evidence>
<evidence type="ECO:0000313" key="5">
    <source>
        <dbReference type="EMBL" id="CRP68636.1"/>
    </source>
</evidence>
<sequence>MKILPVPMLAAGLALLPSFAQAEFFADGKAGLELRNFYFNRDYRQPGASQSYSEEWAQGFLLRYESGYTEGLFGLGVDALGLLGVRLDSSPERSGSGLLPYSTSDRRAAHDYSSLGLTAKLRVSHSTLKIGSLMPRLPVVQFNDTRLHPQTFQGGLLEVNEIDGLALQFGQLRQVKQRDSTNAEDLGITRGNKRNVLAGRHPGSDRFDFAGGTYRWSERLSSSYHYANLEDFYRQHYLGVQHLLPLTDDQSLKSDIRWARSTDEGGSRVDNRALNALFTYRLGGHAFGLGYQRMSGDSGFAYLAGTDPYLVNFVQIGDFANKDERSWQLRYDYDFAAIGLPGLTFMSRYLRGEHIDLLDGGGRGKEWERDTDIAYLVQSGPLKNLGIKLRNGTFRSDFGNDIDETRLIVSYALPLW</sequence>
<dbReference type="GO" id="GO:0015288">
    <property type="term" value="F:porin activity"/>
    <property type="evidence" value="ECO:0007669"/>
    <property type="project" value="TreeGrafter"/>
</dbReference>
<dbReference type="GO" id="GO:0016020">
    <property type="term" value="C:membrane"/>
    <property type="evidence" value="ECO:0007669"/>
    <property type="project" value="InterPro"/>
</dbReference>
<organism evidence="6 8">
    <name type="scientific">Pseudomonas aeruginosa</name>
    <dbReference type="NCBI Taxonomy" id="287"/>
    <lineage>
        <taxon>Bacteria</taxon>
        <taxon>Pseudomonadati</taxon>
        <taxon>Pseudomonadota</taxon>
        <taxon>Gammaproteobacteria</taxon>
        <taxon>Pseudomonadales</taxon>
        <taxon>Pseudomonadaceae</taxon>
        <taxon>Pseudomonas</taxon>
    </lineage>
</organism>
<feature type="chain" id="PRO_5015038606" evidence="4">
    <location>
        <begin position="23"/>
        <end position="416"/>
    </location>
</feature>
<dbReference type="FunFam" id="2.40.160.10:FF:000008">
    <property type="entry name" value="OprD family porin"/>
    <property type="match status" value="1"/>
</dbReference>
<protein>
    <submittedName>
        <fullName evidence="6">Outer membrane porin, OprD family</fullName>
    </submittedName>
    <submittedName>
        <fullName evidence="5">Porin-like protein NicP</fullName>
    </submittedName>
</protein>
<reference evidence="6 8" key="3">
    <citation type="submission" date="2017-08" db="EMBL/GenBank/DDBJ databases">
        <authorList>
            <person name="Feschi L."/>
            <person name="Jeukens J."/>
            <person name="Emond-Rheault J.-G."/>
            <person name="Kukavica-Ibrulj I."/>
            <person name="Boyle B."/>
            <person name="Levesque R.C."/>
        </authorList>
    </citation>
    <scope>NUCLEOTIDE SEQUENCE [LARGE SCALE GENOMIC DNA]</scope>
    <source>
        <strain evidence="6 8">PA-W36</strain>
    </source>
</reference>
<name>A0A0F6RUC8_PSEAI</name>
<dbReference type="Gene3D" id="2.40.160.10">
    <property type="entry name" value="Porin"/>
    <property type="match status" value="1"/>
</dbReference>
<reference evidence="7" key="2">
    <citation type="submission" date="2015-06" db="EMBL/GenBank/DDBJ databases">
        <authorList>
            <person name="Radhakrishnan Rajesh"/>
            <person name="Underwood Anthony"/>
            <person name="Al-Shahib Ali"/>
        </authorList>
    </citation>
    <scope>NUCLEOTIDE SEQUENCE [LARGE SCALE GENOMIC DNA]</scope>
    <source>
        <strain evidence="7">P19_London_7_VIM_2_05_10</strain>
    </source>
</reference>
<comment type="caution">
    <text evidence="6">The sequence shown here is derived from an EMBL/GenBank/DDBJ whole genome shotgun (WGS) entry which is preliminary data.</text>
</comment>
<dbReference type="EMBL" id="NSNE01000012">
    <property type="protein sequence ID" value="RPM12266.1"/>
    <property type="molecule type" value="Genomic_DNA"/>
</dbReference>
<dbReference type="EMBL" id="CVVU01000236">
    <property type="protein sequence ID" value="CRP68636.1"/>
    <property type="molecule type" value="Genomic_DNA"/>
</dbReference>
<accession>A0A0F6RUC8</accession>
<gene>
    <name evidence="5" type="primary">nicP_10</name>
    <name evidence="6" type="ORF">IPC1295_20455</name>
    <name evidence="5" type="ORF">PAERUG_P19_London_7_VIM_2_05_10_05234</name>
</gene>
<evidence type="ECO:0000313" key="7">
    <source>
        <dbReference type="Proteomes" id="UP000045039"/>
    </source>
</evidence>
<keyword evidence="3 4" id="KW-0732">Signal</keyword>
<dbReference type="PANTHER" id="PTHR34596:SF2">
    <property type="entry name" value="CHITOPORIN"/>
    <property type="match status" value="1"/>
</dbReference>
<comment type="similarity">
    <text evidence="1">Belongs to the outer membrane porin (Opr) (TC 1.B.25) family.</text>
</comment>
<keyword evidence="2" id="KW-0813">Transport</keyword>
<evidence type="ECO:0000256" key="4">
    <source>
        <dbReference type="SAM" id="SignalP"/>
    </source>
</evidence>
<evidence type="ECO:0000313" key="6">
    <source>
        <dbReference type="EMBL" id="RPM12266.1"/>
    </source>
</evidence>
<dbReference type="Pfam" id="PF03573">
    <property type="entry name" value="OprD"/>
    <property type="match status" value="1"/>
</dbReference>
<reference evidence="6 8" key="4">
    <citation type="submission" date="2019-01" db="EMBL/GenBank/DDBJ databases">
        <title>The Pseudomonas aeruginosa pan-genome provides new insights on its population structure, horizontal gene transfer and pathogenicity.</title>
        <authorList>
            <person name="Freschi L."/>
            <person name="Vincent A.T."/>
            <person name="Jeukens J."/>
            <person name="Emond-Rheault J.-G."/>
            <person name="Kukavica-Ibrulj I."/>
            <person name="Dupont M.-J."/>
            <person name="Charette S.J."/>
            <person name="Boyle B."/>
            <person name="Levesque R.C."/>
        </authorList>
    </citation>
    <scope>NUCLEOTIDE SEQUENCE [LARGE SCALE GENOMIC DNA]</scope>
    <source>
        <strain evidence="6 8">PA-W36</strain>
    </source>
</reference>
<dbReference type="AlphaFoldDB" id="A0A0F6RUC8"/>
<evidence type="ECO:0000313" key="8">
    <source>
        <dbReference type="Proteomes" id="UP000284767"/>
    </source>
</evidence>
<dbReference type="Proteomes" id="UP000045039">
    <property type="component" value="Unassembled WGS sequence"/>
</dbReference>
<reference evidence="5" key="1">
    <citation type="submission" date="2015-06" db="EMBL/GenBank/DDBJ databases">
        <authorList>
            <person name="Radhakrishnan R."/>
            <person name="Underwood A."/>
            <person name="Al-Shahib A."/>
        </authorList>
    </citation>
    <scope>NUCLEOTIDE SEQUENCE</scope>
    <source>
        <strain evidence="5">P19_London_7_VIM_2_05_10</strain>
    </source>
</reference>
<feature type="signal peptide" evidence="4">
    <location>
        <begin position="1"/>
        <end position="22"/>
    </location>
</feature>
<proteinExistence type="inferred from homology"/>
<evidence type="ECO:0000256" key="2">
    <source>
        <dbReference type="ARBA" id="ARBA00022448"/>
    </source>
</evidence>